<evidence type="ECO:0000313" key="2">
    <source>
        <dbReference type="Proteomes" id="UP001500943"/>
    </source>
</evidence>
<dbReference type="PANTHER" id="PTHR30292">
    <property type="entry name" value="UNCHARACTERIZED PROTEIN YBGL-RELATED"/>
    <property type="match status" value="1"/>
</dbReference>
<protein>
    <submittedName>
        <fullName evidence="1">5-oxoprolinase subunit PxpA</fullName>
    </submittedName>
</protein>
<dbReference type="Proteomes" id="UP001500943">
    <property type="component" value="Unassembled WGS sequence"/>
</dbReference>
<dbReference type="SUPFAM" id="SSF88713">
    <property type="entry name" value="Glycoside hydrolase/deacetylase"/>
    <property type="match status" value="1"/>
</dbReference>
<comment type="caution">
    <text evidence="1">The sequence shown here is derived from an EMBL/GenBank/DDBJ whole genome shotgun (WGS) entry which is preliminary data.</text>
</comment>
<dbReference type="EMBL" id="BAAAKW010000016">
    <property type="protein sequence ID" value="GAA1209705.1"/>
    <property type="molecule type" value="Genomic_DNA"/>
</dbReference>
<evidence type="ECO:0000313" key="1">
    <source>
        <dbReference type="EMBL" id="GAA1209705.1"/>
    </source>
</evidence>
<dbReference type="InterPro" id="IPR011330">
    <property type="entry name" value="Glyco_hydro/deAcase_b/a-brl"/>
</dbReference>
<organism evidence="1 2">
    <name type="scientific">Rhodoglobus aureus</name>
    <dbReference type="NCBI Taxonomy" id="191497"/>
    <lineage>
        <taxon>Bacteria</taxon>
        <taxon>Bacillati</taxon>
        <taxon>Actinomycetota</taxon>
        <taxon>Actinomycetes</taxon>
        <taxon>Micrococcales</taxon>
        <taxon>Microbacteriaceae</taxon>
        <taxon>Rhodoglobus</taxon>
    </lineage>
</organism>
<dbReference type="InterPro" id="IPR005501">
    <property type="entry name" value="LamB/YcsF/PxpA-like"/>
</dbReference>
<proteinExistence type="predicted"/>
<accession>A0ABP4G4D4</accession>
<dbReference type="NCBIfam" id="NF003814">
    <property type="entry name" value="PRK05406.1-3"/>
    <property type="match status" value="1"/>
</dbReference>
<name>A0ABP4G4D4_9MICO</name>
<gene>
    <name evidence="1" type="ORF">GCM10009655_05980</name>
</gene>
<keyword evidence="2" id="KW-1185">Reference proteome</keyword>
<dbReference type="RefSeq" id="WP_343923045.1">
    <property type="nucleotide sequence ID" value="NZ_BAAAKW010000016.1"/>
</dbReference>
<sequence length="255" mass="27148">MSAIDLNSDLGEWNLDEEISDAAASNDDVMFDVITSANVAAGFHAGDHGSMLASARLAVRHGVSLGVHPSYRDRDGFGRRATEIVSGTLMRDIMEQVEALTTAASVSGTRVRYLKPHGALYNRIAVDNAQADAVALAAKGSHLPVLGLAGTEIHRAADRHGVQFFREAFVDRAYLPDGTLAPRSMDGAFITDPLAAGERAARMAVDGQVVAIDGSLLRVEFDSLCVHGDTEGAFMMAAVVRNFLEHAGLEIRAFV</sequence>
<dbReference type="PANTHER" id="PTHR30292:SF0">
    <property type="entry name" value="5-OXOPROLINASE SUBUNIT A"/>
    <property type="match status" value="1"/>
</dbReference>
<reference evidence="2" key="1">
    <citation type="journal article" date="2019" name="Int. J. Syst. Evol. Microbiol.">
        <title>The Global Catalogue of Microorganisms (GCM) 10K type strain sequencing project: providing services to taxonomists for standard genome sequencing and annotation.</title>
        <authorList>
            <consortium name="The Broad Institute Genomics Platform"/>
            <consortium name="The Broad Institute Genome Sequencing Center for Infectious Disease"/>
            <person name="Wu L."/>
            <person name="Ma J."/>
        </authorList>
    </citation>
    <scope>NUCLEOTIDE SEQUENCE [LARGE SCALE GENOMIC DNA]</scope>
    <source>
        <strain evidence="2">JCM 12762</strain>
    </source>
</reference>
<dbReference type="CDD" id="cd10787">
    <property type="entry name" value="LamB_YcsF_like"/>
    <property type="match status" value="1"/>
</dbReference>
<dbReference type="Pfam" id="PF03746">
    <property type="entry name" value="LamB_YcsF"/>
    <property type="match status" value="1"/>
</dbReference>
<dbReference type="Gene3D" id="3.20.20.370">
    <property type="entry name" value="Glycoside hydrolase/deacetylase"/>
    <property type="match status" value="1"/>
</dbReference>